<evidence type="ECO:0000259" key="2">
    <source>
        <dbReference type="Pfam" id="PF13391"/>
    </source>
</evidence>
<dbReference type="Pfam" id="PF13391">
    <property type="entry name" value="HNH_2"/>
    <property type="match status" value="1"/>
</dbReference>
<evidence type="ECO:0000313" key="4">
    <source>
        <dbReference type="EMBL" id="KAH0210578.1"/>
    </source>
</evidence>
<evidence type="ECO:0000256" key="1">
    <source>
        <dbReference type="SAM" id="MobiDB-lite"/>
    </source>
</evidence>
<feature type="compositionally biased region" description="Acidic residues" evidence="1">
    <location>
        <begin position="347"/>
        <end position="360"/>
    </location>
</feature>
<protein>
    <recommendedName>
        <fullName evidence="2">HNH nuclease domain-containing protein</fullName>
    </recommendedName>
</protein>
<dbReference type="EMBL" id="JAHFXF010000418">
    <property type="protein sequence ID" value="KAG9688129.1"/>
    <property type="molecule type" value="Genomic_DNA"/>
</dbReference>
<feature type="compositionally biased region" description="Basic and acidic residues" evidence="1">
    <location>
        <begin position="15"/>
        <end position="24"/>
    </location>
</feature>
<feature type="region of interest" description="Disordered" evidence="1">
    <location>
        <begin position="335"/>
        <end position="364"/>
    </location>
</feature>
<feature type="region of interest" description="Disordered" evidence="1">
    <location>
        <begin position="394"/>
        <end position="433"/>
    </location>
</feature>
<comment type="caution">
    <text evidence="4">The sequence shown here is derived from an EMBL/GenBank/DDBJ whole genome shotgun (WGS) entry which is preliminary data.</text>
</comment>
<dbReference type="Proteomes" id="UP000767238">
    <property type="component" value="Unassembled WGS sequence"/>
</dbReference>
<evidence type="ECO:0000313" key="5">
    <source>
        <dbReference type="Proteomes" id="UP000767238"/>
    </source>
</evidence>
<dbReference type="Proteomes" id="UP000779574">
    <property type="component" value="Unassembled WGS sequence"/>
</dbReference>
<dbReference type="EMBL" id="JAHFYH010000162">
    <property type="protein sequence ID" value="KAH0210578.1"/>
    <property type="molecule type" value="Genomic_DNA"/>
</dbReference>
<proteinExistence type="predicted"/>
<reference evidence="4" key="2">
    <citation type="submission" date="2021-08" db="EMBL/GenBank/DDBJ databases">
        <authorList>
            <person name="Gostincar C."/>
            <person name="Sun X."/>
            <person name="Song Z."/>
            <person name="Gunde-Cimerman N."/>
        </authorList>
    </citation>
    <scope>NUCLEOTIDE SEQUENCE</scope>
    <source>
        <strain evidence="4">EXF-8016</strain>
        <strain evidence="3">EXF-9911</strain>
    </source>
</reference>
<reference evidence="4" key="1">
    <citation type="journal article" date="2021" name="J Fungi (Basel)">
        <title>Virulence traits and population genomics of the black yeast Aureobasidium melanogenum.</title>
        <authorList>
            <person name="Cernosa A."/>
            <person name="Sun X."/>
            <person name="Gostincar C."/>
            <person name="Fang C."/>
            <person name="Gunde-Cimerman N."/>
            <person name="Song Z."/>
        </authorList>
    </citation>
    <scope>NUCLEOTIDE SEQUENCE</scope>
    <source>
        <strain evidence="4">EXF-8016</strain>
        <strain evidence="3">EXF-9911</strain>
    </source>
</reference>
<organism evidence="4 5">
    <name type="scientific">Aureobasidium melanogenum</name>
    <name type="common">Aureobasidium pullulans var. melanogenum</name>
    <dbReference type="NCBI Taxonomy" id="46634"/>
    <lineage>
        <taxon>Eukaryota</taxon>
        <taxon>Fungi</taxon>
        <taxon>Dikarya</taxon>
        <taxon>Ascomycota</taxon>
        <taxon>Pezizomycotina</taxon>
        <taxon>Dothideomycetes</taxon>
        <taxon>Dothideomycetidae</taxon>
        <taxon>Dothideales</taxon>
        <taxon>Saccotheciaceae</taxon>
        <taxon>Aureobasidium</taxon>
    </lineage>
</organism>
<evidence type="ECO:0000313" key="3">
    <source>
        <dbReference type="EMBL" id="KAG9688129.1"/>
    </source>
</evidence>
<feature type="domain" description="HNH nuclease" evidence="2">
    <location>
        <begin position="161"/>
        <end position="227"/>
    </location>
</feature>
<dbReference type="AlphaFoldDB" id="A0A9P8G9G5"/>
<dbReference type="InterPro" id="IPR003615">
    <property type="entry name" value="HNH_nuc"/>
</dbReference>
<sequence>MAQVRPPFAAPTHQDGGRDIPDDATHTVTFQHPGYRDEHNIIMVLPALDDAQGGIHHETALTACAIVAGNRWDGFLREQGTGSRVTTPRDGILKGKDYFFCLSGDAKERYPLVPIFAHWRFPHGDLLSSWSQLRVPNMPPSRALPRQGSLTDALLARDISCRLTATVEGTEHAHLVPRTEVDWFRRNTMFRYGIAPRPEIEPVDVPRNALLLRSDIHTIFDQRRFAITLKPLPVASDSAATHGLAVHLFSPGLSEQFAKLYHGVALQPLYGVAPEYLFARFAWTVFAYSAQFLEQGTKRVLYIVHDGETSVQEVNADQCMQLYLSCKSRSLSLSKRKRNNGGSVQEGECDAGGQEDEGEDEGRYRGRARLRSSSCLAASESTAFQALLAVTDTTSTDTHELDAPSSADPRAAPYAGARNDLPVREPMGCDLPT</sequence>
<feature type="compositionally biased region" description="Low complexity" evidence="1">
    <location>
        <begin position="403"/>
        <end position="415"/>
    </location>
</feature>
<name>A0A9P8G9G5_AURME</name>
<accession>A0A9P8G9G5</accession>
<feature type="region of interest" description="Disordered" evidence="1">
    <location>
        <begin position="1"/>
        <end position="24"/>
    </location>
</feature>
<feature type="non-terminal residue" evidence="4">
    <location>
        <position position="433"/>
    </location>
</feature>
<gene>
    <name evidence="3" type="ORF">KCU76_g9838</name>
    <name evidence="4" type="ORF">KCV03_g9989</name>
</gene>